<organism evidence="7 8">
    <name type="scientific">Tichowtungia aerotolerans</name>
    <dbReference type="NCBI Taxonomy" id="2697043"/>
    <lineage>
        <taxon>Bacteria</taxon>
        <taxon>Pseudomonadati</taxon>
        <taxon>Kiritimatiellota</taxon>
        <taxon>Tichowtungiia</taxon>
        <taxon>Tichowtungiales</taxon>
        <taxon>Tichowtungiaceae</taxon>
        <taxon>Tichowtungia</taxon>
    </lineage>
</organism>
<dbReference type="GO" id="GO:0016740">
    <property type="term" value="F:transferase activity"/>
    <property type="evidence" value="ECO:0007669"/>
    <property type="project" value="UniProtKB-KW"/>
</dbReference>
<evidence type="ECO:0000256" key="5">
    <source>
        <dbReference type="SAM" id="SignalP"/>
    </source>
</evidence>
<dbReference type="Proteomes" id="UP000464954">
    <property type="component" value="Chromosome"/>
</dbReference>
<comment type="similarity">
    <text evidence="1">Belongs to the sulfatase family.</text>
</comment>
<dbReference type="SUPFAM" id="SSF53649">
    <property type="entry name" value="Alkaline phosphatase-like"/>
    <property type="match status" value="1"/>
</dbReference>
<gene>
    <name evidence="7" type="ORF">GT409_10220</name>
</gene>
<evidence type="ECO:0000256" key="2">
    <source>
        <dbReference type="ARBA" id="ARBA00022723"/>
    </source>
</evidence>
<dbReference type="AlphaFoldDB" id="A0A6P1MCM0"/>
<dbReference type="InterPro" id="IPR050738">
    <property type="entry name" value="Sulfatase"/>
</dbReference>
<keyword evidence="4" id="KW-0106">Calcium</keyword>
<evidence type="ECO:0000256" key="3">
    <source>
        <dbReference type="ARBA" id="ARBA00022801"/>
    </source>
</evidence>
<dbReference type="InterPro" id="IPR000917">
    <property type="entry name" value="Sulfatase_N"/>
</dbReference>
<dbReference type="GO" id="GO:0046872">
    <property type="term" value="F:metal ion binding"/>
    <property type="evidence" value="ECO:0007669"/>
    <property type="project" value="UniProtKB-KW"/>
</dbReference>
<reference evidence="7 8" key="1">
    <citation type="submission" date="2020-01" db="EMBL/GenBank/DDBJ databases">
        <title>Ponticoccus aerotolerans gen. nov., sp. nov., an anaerobic bacterium and proposal of Ponticoccusceae fam. nov., Ponticoccusles ord. nov. and Ponticoccuse classis nov. in the phylum Kiritimatiellaeota.</title>
        <authorList>
            <person name="Zhou L.Y."/>
            <person name="Du Z.J."/>
        </authorList>
    </citation>
    <scope>NUCLEOTIDE SEQUENCE [LARGE SCALE GENOMIC DNA]</scope>
    <source>
        <strain evidence="7 8">S-5007</strain>
    </source>
</reference>
<dbReference type="PROSITE" id="PS00149">
    <property type="entry name" value="SULFATASE_2"/>
    <property type="match status" value="1"/>
</dbReference>
<dbReference type="InterPro" id="IPR017850">
    <property type="entry name" value="Alkaline_phosphatase_core_sf"/>
</dbReference>
<dbReference type="Pfam" id="PF00884">
    <property type="entry name" value="Sulfatase"/>
    <property type="match status" value="1"/>
</dbReference>
<feature type="domain" description="Sulfatase N-terminal" evidence="6">
    <location>
        <begin position="28"/>
        <end position="348"/>
    </location>
</feature>
<dbReference type="GO" id="GO:0004065">
    <property type="term" value="F:arylsulfatase activity"/>
    <property type="evidence" value="ECO:0007669"/>
    <property type="project" value="TreeGrafter"/>
</dbReference>
<evidence type="ECO:0000313" key="8">
    <source>
        <dbReference type="Proteomes" id="UP000464954"/>
    </source>
</evidence>
<feature type="signal peptide" evidence="5">
    <location>
        <begin position="1"/>
        <end position="24"/>
    </location>
</feature>
<evidence type="ECO:0000256" key="1">
    <source>
        <dbReference type="ARBA" id="ARBA00008779"/>
    </source>
</evidence>
<dbReference type="KEGG" id="taer:GT409_10220"/>
<dbReference type="Gene3D" id="3.30.1120.10">
    <property type="match status" value="1"/>
</dbReference>
<accession>A0A6P1MCM0</accession>
<dbReference type="RefSeq" id="WP_160628990.1">
    <property type="nucleotide sequence ID" value="NZ_CP047593.1"/>
</dbReference>
<keyword evidence="3 7" id="KW-0378">Hydrolase</keyword>
<evidence type="ECO:0000259" key="6">
    <source>
        <dbReference type="Pfam" id="PF00884"/>
    </source>
</evidence>
<evidence type="ECO:0000256" key="4">
    <source>
        <dbReference type="ARBA" id="ARBA00022837"/>
    </source>
</evidence>
<sequence length="457" mass="51226">MKWIKNIKRLLVLTVLFPLAGQSAAEKPNVLLILVDDMGYGDVGFNGCKDISTPNIDSIVANGVQFEQGYVTAPQCAPSRAGLLSGMSQSRFGREENKIIDKMGIPASVKQFGDYMHDAGYRTGMVGKWHQGTMEGCHPLDRGFDWFYGFLPGSTFFMPTGKAKYIPHIQENRVPQKVTDYLTFVFGDKAMEFMTQDSEKPFFLYLAFNAPHAPLQAPQEYLDRFEHLTKVPDPINYIERQKLKHPRQVYAAMVSALDDTIGRILTMLREKKMEENTVIWFLSDNGGPTVVTSADNGPLRGEKGDLLEGGARVPFAMQWKGTVPAGQTVKTPVSSLDLLPSSLAAAGATVPENLDGLNLLPVIRDGDDLPERNICWRFPHPPPTPVWAIRSGEWKLVHEAIRTPKPRGFSWGGERTGLYRLSDDIHEDNDLSAQYPEVRERLQKEYDQWNKTLPAEK</sequence>
<name>A0A6P1MCM0_9BACT</name>
<keyword evidence="8" id="KW-1185">Reference proteome</keyword>
<protein>
    <submittedName>
        <fullName evidence="7">Sulfatase-like hydrolase/transferase</fullName>
    </submittedName>
</protein>
<evidence type="ECO:0000313" key="7">
    <source>
        <dbReference type="EMBL" id="QHI69808.1"/>
    </source>
</evidence>
<keyword evidence="2" id="KW-0479">Metal-binding</keyword>
<dbReference type="EMBL" id="CP047593">
    <property type="protein sequence ID" value="QHI69808.1"/>
    <property type="molecule type" value="Genomic_DNA"/>
</dbReference>
<dbReference type="PANTHER" id="PTHR42693">
    <property type="entry name" value="ARYLSULFATASE FAMILY MEMBER"/>
    <property type="match status" value="1"/>
</dbReference>
<proteinExistence type="inferred from homology"/>
<dbReference type="InterPro" id="IPR024607">
    <property type="entry name" value="Sulfatase_CS"/>
</dbReference>
<dbReference type="PANTHER" id="PTHR42693:SF53">
    <property type="entry name" value="ENDO-4-O-SULFATASE"/>
    <property type="match status" value="1"/>
</dbReference>
<dbReference type="Gene3D" id="3.40.720.10">
    <property type="entry name" value="Alkaline Phosphatase, subunit A"/>
    <property type="match status" value="1"/>
</dbReference>
<keyword evidence="5" id="KW-0732">Signal</keyword>
<keyword evidence="7" id="KW-0808">Transferase</keyword>
<feature type="chain" id="PRO_5026917951" evidence="5">
    <location>
        <begin position="25"/>
        <end position="457"/>
    </location>
</feature>